<feature type="region of interest" description="Disordered" evidence="1">
    <location>
        <begin position="64"/>
        <end position="93"/>
    </location>
</feature>
<accession>A0A2W5JZN0</accession>
<sequence length="93" mass="9333">MRRLPAPPASARSDLPGYLMKPLLTAAAASLLAGCATLPPSPVAGRDPSDPTVGVAPARYASVTAGAADHRPAAPKPWAQQNQGVAPKKPGGM</sequence>
<feature type="region of interest" description="Disordered" evidence="1">
    <location>
        <begin position="37"/>
        <end position="56"/>
    </location>
</feature>
<evidence type="ECO:0000313" key="3">
    <source>
        <dbReference type="Proteomes" id="UP000249577"/>
    </source>
</evidence>
<reference evidence="2 3" key="1">
    <citation type="submission" date="2017-08" db="EMBL/GenBank/DDBJ databases">
        <title>Infants hospitalized years apart are colonized by the same room-sourced microbial strains.</title>
        <authorList>
            <person name="Brooks B."/>
            <person name="Olm M.R."/>
            <person name="Firek B.A."/>
            <person name="Baker R."/>
            <person name="Thomas B.C."/>
            <person name="Morowitz M.J."/>
            <person name="Banfield J.F."/>
        </authorList>
    </citation>
    <scope>NUCLEOTIDE SEQUENCE [LARGE SCALE GENOMIC DNA]</scope>
    <source>
        <strain evidence="2">S2_005_003_R2_43</strain>
    </source>
</reference>
<dbReference type="EMBL" id="QFPN01000015">
    <property type="protein sequence ID" value="PZQ10542.1"/>
    <property type="molecule type" value="Genomic_DNA"/>
</dbReference>
<organism evidence="2 3">
    <name type="scientific">Ancylobacter novellus</name>
    <name type="common">Thiobacillus novellus</name>
    <dbReference type="NCBI Taxonomy" id="921"/>
    <lineage>
        <taxon>Bacteria</taxon>
        <taxon>Pseudomonadati</taxon>
        <taxon>Pseudomonadota</taxon>
        <taxon>Alphaproteobacteria</taxon>
        <taxon>Hyphomicrobiales</taxon>
        <taxon>Xanthobacteraceae</taxon>
        <taxon>Ancylobacter</taxon>
    </lineage>
</organism>
<protein>
    <submittedName>
        <fullName evidence="2">Uncharacterized protein</fullName>
    </submittedName>
</protein>
<evidence type="ECO:0000256" key="1">
    <source>
        <dbReference type="SAM" id="MobiDB-lite"/>
    </source>
</evidence>
<dbReference type="Proteomes" id="UP000249577">
    <property type="component" value="Unassembled WGS sequence"/>
</dbReference>
<comment type="caution">
    <text evidence="2">The sequence shown here is derived from an EMBL/GenBank/DDBJ whole genome shotgun (WGS) entry which is preliminary data.</text>
</comment>
<dbReference type="AlphaFoldDB" id="A0A2W5JZN0"/>
<gene>
    <name evidence="2" type="ORF">DI565_19795</name>
</gene>
<dbReference type="PROSITE" id="PS51257">
    <property type="entry name" value="PROKAR_LIPOPROTEIN"/>
    <property type="match status" value="1"/>
</dbReference>
<proteinExistence type="predicted"/>
<evidence type="ECO:0000313" key="2">
    <source>
        <dbReference type="EMBL" id="PZQ10542.1"/>
    </source>
</evidence>
<name>A0A2W5JZN0_ANCNO</name>